<dbReference type="PANTHER" id="PTHR36366:SF3">
    <property type="entry name" value="PROTEIN RDM1"/>
    <property type="match status" value="1"/>
</dbReference>
<reference evidence="2" key="1">
    <citation type="journal article" date="2013" name="Nat. Biotechnol.">
        <title>Draft genome sequence of chickpea (Cicer arietinum) provides a resource for trait improvement.</title>
        <authorList>
            <person name="Varshney R.K."/>
            <person name="Song C."/>
            <person name="Saxena R.K."/>
            <person name="Azam S."/>
            <person name="Yu S."/>
            <person name="Sharpe A.G."/>
            <person name="Cannon S."/>
            <person name="Baek J."/>
            <person name="Rosen B.D."/>
            <person name="Tar'an B."/>
            <person name="Millan T."/>
            <person name="Zhang X."/>
            <person name="Ramsay L.D."/>
            <person name="Iwata A."/>
            <person name="Wang Y."/>
            <person name="Nelson W."/>
            <person name="Farmer A.D."/>
            <person name="Gaur P.M."/>
            <person name="Soderlund C."/>
            <person name="Penmetsa R.V."/>
            <person name="Xu C."/>
            <person name="Bharti A.K."/>
            <person name="He W."/>
            <person name="Winter P."/>
            <person name="Zhao S."/>
            <person name="Hane J.K."/>
            <person name="Carrasquilla-Garcia N."/>
            <person name="Condie J.A."/>
            <person name="Upadhyaya H.D."/>
            <person name="Luo M.C."/>
            <person name="Thudi M."/>
            <person name="Gowda C.L."/>
            <person name="Singh N.P."/>
            <person name="Lichtenzveig J."/>
            <person name="Gali K.K."/>
            <person name="Rubio J."/>
            <person name="Nadarajan N."/>
            <person name="Dolezel J."/>
            <person name="Bansal K.C."/>
            <person name="Xu X."/>
            <person name="Edwards D."/>
            <person name="Zhang G."/>
            <person name="Kahl G."/>
            <person name="Gil J."/>
            <person name="Singh K.B."/>
            <person name="Datta S.K."/>
            <person name="Jackson S.A."/>
            <person name="Wang J."/>
            <person name="Cook D.R."/>
        </authorList>
    </citation>
    <scope>NUCLEOTIDE SEQUENCE [LARGE SCALE GENOMIC DNA]</scope>
    <source>
        <strain evidence="2">cv. CDC Frontier</strain>
    </source>
</reference>
<dbReference type="InterPro" id="IPR015270">
    <property type="entry name" value="RDM1_plant"/>
</dbReference>
<feature type="compositionally biased region" description="Polar residues" evidence="1">
    <location>
        <begin position="1"/>
        <end position="15"/>
    </location>
</feature>
<feature type="region of interest" description="Disordered" evidence="1">
    <location>
        <begin position="1"/>
        <end position="22"/>
    </location>
</feature>
<dbReference type="InterPro" id="IPR036319">
    <property type="entry name" value="RDM1_sf"/>
</dbReference>
<dbReference type="PANTHER" id="PTHR36366">
    <property type="entry name" value="PROTEIN RDM1"/>
    <property type="match status" value="1"/>
</dbReference>
<dbReference type="Pfam" id="PF09187">
    <property type="entry name" value="RdDM_RDM1"/>
    <property type="match status" value="1"/>
</dbReference>
<name>A0A3Q7Y9N9_CICAR</name>
<proteinExistence type="predicted"/>
<reference evidence="3" key="2">
    <citation type="submission" date="2025-08" db="UniProtKB">
        <authorList>
            <consortium name="RefSeq"/>
        </authorList>
    </citation>
    <scope>IDENTIFICATION</scope>
    <source>
        <tissue evidence="3">Etiolated seedlings</tissue>
    </source>
</reference>
<dbReference type="OrthoDB" id="1906229at2759"/>
<sequence length="202" mass="23662">MYRRSCPSSYNNMSMSDSETESDEDIRGLVILDQKKKNNGKRPMINLENFQTRKNGEGKKVLSLAEENTNQFKSKAHVDRDDLVELATKYQKMMKKISIPTGRVQYGVVVNWQCLAKTMKLLYGQPLHYLTHMLCKQWDESWFESEDGEQPLDIMIKWSNAEATLWNVEEVHRLCTSPIHLAKLWLNDPEYCTFVHEVIPFR</sequence>
<dbReference type="Proteomes" id="UP000087171">
    <property type="component" value="Chromosome Ca4"/>
</dbReference>
<dbReference type="STRING" id="3827.A0A3Q7Y9N9"/>
<evidence type="ECO:0000313" key="2">
    <source>
        <dbReference type="Proteomes" id="UP000087171"/>
    </source>
</evidence>
<dbReference type="GO" id="GO:0080188">
    <property type="term" value="P:gene silencing by siRNA-directed DNA methylation"/>
    <property type="evidence" value="ECO:0007669"/>
    <property type="project" value="InterPro"/>
</dbReference>
<dbReference type="PaxDb" id="3827-XP_004498052.1"/>
<evidence type="ECO:0000313" key="3">
    <source>
        <dbReference type="RefSeq" id="XP_027188967.1"/>
    </source>
</evidence>
<evidence type="ECO:0000256" key="1">
    <source>
        <dbReference type="SAM" id="MobiDB-lite"/>
    </source>
</evidence>
<accession>A0A3Q7Y9N9</accession>
<dbReference type="GeneID" id="113786130"/>
<gene>
    <name evidence="3" type="primary">LOC113786130</name>
</gene>
<dbReference type="GO" id="GO:0000419">
    <property type="term" value="C:RNA polymerase V complex"/>
    <property type="evidence" value="ECO:0007669"/>
    <property type="project" value="TreeGrafter"/>
</dbReference>
<dbReference type="AlphaFoldDB" id="A0A3Q7Y9N9"/>
<organism evidence="2 3">
    <name type="scientific">Cicer arietinum</name>
    <name type="common">Chickpea</name>
    <name type="synonym">Garbanzo</name>
    <dbReference type="NCBI Taxonomy" id="3827"/>
    <lineage>
        <taxon>Eukaryota</taxon>
        <taxon>Viridiplantae</taxon>
        <taxon>Streptophyta</taxon>
        <taxon>Embryophyta</taxon>
        <taxon>Tracheophyta</taxon>
        <taxon>Spermatophyta</taxon>
        <taxon>Magnoliopsida</taxon>
        <taxon>eudicotyledons</taxon>
        <taxon>Gunneridae</taxon>
        <taxon>Pentapetalae</taxon>
        <taxon>rosids</taxon>
        <taxon>fabids</taxon>
        <taxon>Fabales</taxon>
        <taxon>Fabaceae</taxon>
        <taxon>Papilionoideae</taxon>
        <taxon>50 kb inversion clade</taxon>
        <taxon>NPAAA clade</taxon>
        <taxon>Hologalegina</taxon>
        <taxon>IRL clade</taxon>
        <taxon>Cicereae</taxon>
        <taxon>Cicer</taxon>
    </lineage>
</organism>
<keyword evidence="2" id="KW-1185">Reference proteome</keyword>
<protein>
    <submittedName>
        <fullName evidence="3">Protein RDM1-like</fullName>
    </submittedName>
</protein>
<dbReference type="SUPFAM" id="SSF109920">
    <property type="entry name" value="Hypothetical protein At3g22680"/>
    <property type="match status" value="1"/>
</dbReference>
<dbReference type="KEGG" id="cam:113786130"/>
<dbReference type="Gene3D" id="1.20.120.690">
    <property type="entry name" value="RDM1 protein domain"/>
    <property type="match status" value="1"/>
</dbReference>
<dbReference type="RefSeq" id="XP_027188967.1">
    <property type="nucleotide sequence ID" value="XM_027333166.1"/>
</dbReference>